<evidence type="ECO:0000256" key="1">
    <source>
        <dbReference type="SAM" id="MobiDB-lite"/>
    </source>
</evidence>
<gene>
    <name evidence="2" type="ORF">EX30DRAFT_110925</name>
</gene>
<name>A0A4S2MST2_9PEZI</name>
<organism evidence="2 3">
    <name type="scientific">Ascodesmis nigricans</name>
    <dbReference type="NCBI Taxonomy" id="341454"/>
    <lineage>
        <taxon>Eukaryota</taxon>
        <taxon>Fungi</taxon>
        <taxon>Dikarya</taxon>
        <taxon>Ascomycota</taxon>
        <taxon>Pezizomycotina</taxon>
        <taxon>Pezizomycetes</taxon>
        <taxon>Pezizales</taxon>
        <taxon>Ascodesmidaceae</taxon>
        <taxon>Ascodesmis</taxon>
    </lineage>
</organism>
<sequence length="78" mass="9548">MVCQRMWRKRKEEEVESKFNGAMKRRRKKKKWEVGETKSRKKKNVHSPKGIENKLTVEKKMTKKHEDEDEEEEEEGEE</sequence>
<dbReference type="InParanoid" id="A0A4S2MST2"/>
<feature type="compositionally biased region" description="Basic and acidic residues" evidence="1">
    <location>
        <begin position="49"/>
        <end position="66"/>
    </location>
</feature>
<reference evidence="2 3" key="1">
    <citation type="submission" date="2019-04" db="EMBL/GenBank/DDBJ databases">
        <title>Comparative genomics and transcriptomics to analyze fruiting body development in filamentous ascomycetes.</title>
        <authorList>
            <consortium name="DOE Joint Genome Institute"/>
            <person name="Lutkenhaus R."/>
            <person name="Traeger S."/>
            <person name="Breuer J."/>
            <person name="Kuo A."/>
            <person name="Lipzen A."/>
            <person name="Pangilinan J."/>
            <person name="Dilworth D."/>
            <person name="Sandor L."/>
            <person name="Poggeler S."/>
            <person name="Barry K."/>
            <person name="Grigoriev I.V."/>
            <person name="Nowrousian M."/>
        </authorList>
    </citation>
    <scope>NUCLEOTIDE SEQUENCE [LARGE SCALE GENOMIC DNA]</scope>
    <source>
        <strain evidence="2 3">CBS 389.68</strain>
    </source>
</reference>
<dbReference type="Proteomes" id="UP000298138">
    <property type="component" value="Unassembled WGS sequence"/>
</dbReference>
<accession>A0A4S2MST2</accession>
<proteinExistence type="predicted"/>
<keyword evidence="3" id="KW-1185">Reference proteome</keyword>
<feature type="region of interest" description="Disordered" evidence="1">
    <location>
        <begin position="1"/>
        <end position="78"/>
    </location>
</feature>
<feature type="compositionally biased region" description="Acidic residues" evidence="1">
    <location>
        <begin position="67"/>
        <end position="78"/>
    </location>
</feature>
<evidence type="ECO:0000313" key="3">
    <source>
        <dbReference type="Proteomes" id="UP000298138"/>
    </source>
</evidence>
<evidence type="ECO:0000313" key="2">
    <source>
        <dbReference type="EMBL" id="TGZ79317.1"/>
    </source>
</evidence>
<protein>
    <submittedName>
        <fullName evidence="2">Uncharacterized protein</fullName>
    </submittedName>
</protein>
<dbReference type="AlphaFoldDB" id="A0A4S2MST2"/>
<dbReference type="EMBL" id="ML220132">
    <property type="protein sequence ID" value="TGZ79317.1"/>
    <property type="molecule type" value="Genomic_DNA"/>
</dbReference>